<reference evidence="8" key="3">
    <citation type="submission" date="2025-04" db="UniProtKB">
        <authorList>
            <consortium name="RefSeq"/>
        </authorList>
    </citation>
    <scope>IDENTIFICATION</scope>
    <source>
        <strain evidence="8">CBS 304.34</strain>
    </source>
</reference>
<dbReference type="GO" id="GO:0005634">
    <property type="term" value="C:nucleus"/>
    <property type="evidence" value="ECO:0007669"/>
    <property type="project" value="UniProtKB-SubCell"/>
</dbReference>
<dbReference type="GO" id="GO:0008270">
    <property type="term" value="F:zinc ion binding"/>
    <property type="evidence" value="ECO:0007669"/>
    <property type="project" value="UniProtKB-KW"/>
</dbReference>
<organism evidence="6">
    <name type="scientific">Mytilinidion resinicola</name>
    <dbReference type="NCBI Taxonomy" id="574789"/>
    <lineage>
        <taxon>Eukaryota</taxon>
        <taxon>Fungi</taxon>
        <taxon>Dikarya</taxon>
        <taxon>Ascomycota</taxon>
        <taxon>Pezizomycotina</taxon>
        <taxon>Dothideomycetes</taxon>
        <taxon>Pleosporomycetidae</taxon>
        <taxon>Mytilinidiales</taxon>
        <taxon>Mytilinidiaceae</taxon>
        <taxon>Mytilinidion</taxon>
    </lineage>
</organism>
<dbReference type="RefSeq" id="XP_033577886.1">
    <property type="nucleotide sequence ID" value="XM_033716746.1"/>
</dbReference>
<keyword evidence="4" id="KW-0862">Zinc</keyword>
<feature type="non-terminal residue" evidence="6">
    <location>
        <position position="105"/>
    </location>
</feature>
<dbReference type="EMBL" id="MU003699">
    <property type="protein sequence ID" value="KAF2810922.1"/>
    <property type="molecule type" value="Genomic_DNA"/>
</dbReference>
<dbReference type="AlphaFoldDB" id="A0A6A6YPW7"/>
<protein>
    <submittedName>
        <fullName evidence="6 8">Uncharacterized protein</fullName>
    </submittedName>
</protein>
<evidence type="ECO:0000313" key="8">
    <source>
        <dbReference type="RefSeq" id="XP_033577886.1"/>
    </source>
</evidence>
<dbReference type="GeneID" id="54457639"/>
<dbReference type="Proteomes" id="UP000504636">
    <property type="component" value="Unplaced"/>
</dbReference>
<feature type="non-terminal residue" evidence="6">
    <location>
        <position position="1"/>
    </location>
</feature>
<dbReference type="PANTHER" id="PTHR46481">
    <property type="entry name" value="ZINC FINGER BED DOMAIN-CONTAINING PROTEIN 4"/>
    <property type="match status" value="1"/>
</dbReference>
<name>A0A6A6YPW7_9PEZI</name>
<evidence type="ECO:0000256" key="5">
    <source>
        <dbReference type="ARBA" id="ARBA00023242"/>
    </source>
</evidence>
<evidence type="ECO:0000256" key="2">
    <source>
        <dbReference type="ARBA" id="ARBA00022723"/>
    </source>
</evidence>
<keyword evidence="7" id="KW-1185">Reference proteome</keyword>
<gene>
    <name evidence="6 8" type="ORF">BDZ99DRAFT_415174</name>
</gene>
<dbReference type="PANTHER" id="PTHR46481:SF10">
    <property type="entry name" value="ZINC FINGER BED DOMAIN-CONTAINING PROTEIN 39"/>
    <property type="match status" value="1"/>
</dbReference>
<keyword evidence="2" id="KW-0479">Metal-binding</keyword>
<sequence length="105" mass="12166">TLLDLIIIRRLPFSCVEWPEWHAFIQALNPEGNTFIPTSHNTIKQRIANWFPQAKDIVRKRLQLSQTSIHLAVDIWTPLSHNLLLTICASFVDAQDHFRNILIAL</sequence>
<reference evidence="6 8" key="1">
    <citation type="journal article" date="2020" name="Stud. Mycol.">
        <title>101 Dothideomycetes genomes: a test case for predicting lifestyles and emergence of pathogens.</title>
        <authorList>
            <person name="Haridas S."/>
            <person name="Albert R."/>
            <person name="Binder M."/>
            <person name="Bloem J."/>
            <person name="Labutti K."/>
            <person name="Salamov A."/>
            <person name="Andreopoulos B."/>
            <person name="Baker S."/>
            <person name="Barry K."/>
            <person name="Bills G."/>
            <person name="Bluhm B."/>
            <person name="Cannon C."/>
            <person name="Castanera R."/>
            <person name="Culley D."/>
            <person name="Daum C."/>
            <person name="Ezra D."/>
            <person name="Gonzalez J."/>
            <person name="Henrissat B."/>
            <person name="Kuo A."/>
            <person name="Liang C."/>
            <person name="Lipzen A."/>
            <person name="Lutzoni F."/>
            <person name="Magnuson J."/>
            <person name="Mondo S."/>
            <person name="Nolan M."/>
            <person name="Ohm R."/>
            <person name="Pangilinan J."/>
            <person name="Park H.-J."/>
            <person name="Ramirez L."/>
            <person name="Alfaro M."/>
            <person name="Sun H."/>
            <person name="Tritt A."/>
            <person name="Yoshinaga Y."/>
            <person name="Zwiers L.-H."/>
            <person name="Turgeon B."/>
            <person name="Goodwin S."/>
            <person name="Spatafora J."/>
            <person name="Crous P."/>
            <person name="Grigoriev I."/>
        </authorList>
    </citation>
    <scope>NUCLEOTIDE SEQUENCE</scope>
    <source>
        <strain evidence="6 8">CBS 304.34</strain>
    </source>
</reference>
<proteinExistence type="predicted"/>
<reference evidence="8" key="2">
    <citation type="submission" date="2020-04" db="EMBL/GenBank/DDBJ databases">
        <authorList>
            <consortium name="NCBI Genome Project"/>
        </authorList>
    </citation>
    <scope>NUCLEOTIDE SEQUENCE</scope>
    <source>
        <strain evidence="8">CBS 304.34</strain>
    </source>
</reference>
<evidence type="ECO:0000313" key="6">
    <source>
        <dbReference type="EMBL" id="KAF2810922.1"/>
    </source>
</evidence>
<evidence type="ECO:0000256" key="3">
    <source>
        <dbReference type="ARBA" id="ARBA00022771"/>
    </source>
</evidence>
<accession>A0A6A6YPW7</accession>
<evidence type="ECO:0000256" key="4">
    <source>
        <dbReference type="ARBA" id="ARBA00022833"/>
    </source>
</evidence>
<dbReference type="InterPro" id="IPR052035">
    <property type="entry name" value="ZnF_BED_domain_contain"/>
</dbReference>
<keyword evidence="3" id="KW-0863">Zinc-finger</keyword>
<keyword evidence="5" id="KW-0539">Nucleus</keyword>
<evidence type="ECO:0000313" key="7">
    <source>
        <dbReference type="Proteomes" id="UP000504636"/>
    </source>
</evidence>
<comment type="subcellular location">
    <subcellularLocation>
        <location evidence="1">Nucleus</location>
    </subcellularLocation>
</comment>
<dbReference type="OrthoDB" id="3935139at2759"/>
<evidence type="ECO:0000256" key="1">
    <source>
        <dbReference type="ARBA" id="ARBA00004123"/>
    </source>
</evidence>